<dbReference type="EMBL" id="UAPR01000001">
    <property type="protein sequence ID" value="SPT54492.1"/>
    <property type="molecule type" value="Genomic_DNA"/>
</dbReference>
<name>A0A2X0VKL8_9ACTO</name>
<evidence type="ECO:0000313" key="2">
    <source>
        <dbReference type="EMBL" id="SPT54492.1"/>
    </source>
</evidence>
<keyword evidence="1" id="KW-0472">Membrane</keyword>
<organism evidence="2 3">
    <name type="scientific">Schaalia odontolytica</name>
    <dbReference type="NCBI Taxonomy" id="1660"/>
    <lineage>
        <taxon>Bacteria</taxon>
        <taxon>Bacillati</taxon>
        <taxon>Actinomycetota</taxon>
        <taxon>Actinomycetes</taxon>
        <taxon>Actinomycetales</taxon>
        <taxon>Actinomycetaceae</taxon>
        <taxon>Schaalia</taxon>
    </lineage>
</organism>
<sequence>MSEQSQLENKLKITTGQTILGFVYLLFFLAVIVGLIYFFLVKLGPAFGVFFSSLSSLDSAIIVALITGAVSAVSFLGNTVVNSFMKKNEYLRAHREEPYMRLISLVYDFQAVASKGKTMADDELAEILKQFNKELTLWGSSKAIQAWGNWRTASSNSSGDPLQNLFGMEKVMVQLRKDMGMKRGLRKGDLLRLMVNDIDSVLN</sequence>
<keyword evidence="3" id="KW-1185">Reference proteome</keyword>
<keyword evidence="1" id="KW-1133">Transmembrane helix</keyword>
<gene>
    <name evidence="2" type="ORF">NCTC9935_00032</name>
</gene>
<evidence type="ECO:0000256" key="1">
    <source>
        <dbReference type="SAM" id="Phobius"/>
    </source>
</evidence>
<dbReference type="RefSeq" id="WP_111822663.1">
    <property type="nucleotide sequence ID" value="NZ_CBDERX010000039.1"/>
</dbReference>
<feature type="transmembrane region" description="Helical" evidence="1">
    <location>
        <begin position="60"/>
        <end position="85"/>
    </location>
</feature>
<evidence type="ECO:0000313" key="3">
    <source>
        <dbReference type="Proteomes" id="UP000250192"/>
    </source>
</evidence>
<dbReference type="OrthoDB" id="5196974at2"/>
<keyword evidence="1" id="KW-0812">Transmembrane</keyword>
<accession>A0A2X0VKL8</accession>
<dbReference type="AlphaFoldDB" id="A0A2X0VKL8"/>
<reference evidence="2 3" key="1">
    <citation type="submission" date="2018-06" db="EMBL/GenBank/DDBJ databases">
        <authorList>
            <consortium name="Pathogen Informatics"/>
            <person name="Doyle S."/>
        </authorList>
    </citation>
    <scope>NUCLEOTIDE SEQUENCE [LARGE SCALE GENOMIC DNA]</scope>
    <source>
        <strain evidence="2 3">NCTC9935</strain>
    </source>
</reference>
<dbReference type="Proteomes" id="UP000250192">
    <property type="component" value="Unassembled WGS sequence"/>
</dbReference>
<dbReference type="GeneID" id="93757727"/>
<proteinExistence type="predicted"/>
<feature type="transmembrane region" description="Helical" evidence="1">
    <location>
        <begin position="21"/>
        <end position="40"/>
    </location>
</feature>
<protein>
    <submittedName>
        <fullName evidence="2">Uncharacterized protein</fullName>
    </submittedName>
</protein>